<dbReference type="Proteomes" id="UP001239265">
    <property type="component" value="Unassembled WGS sequence"/>
</dbReference>
<proteinExistence type="predicted"/>
<evidence type="ECO:0000313" key="2">
    <source>
        <dbReference type="Proteomes" id="UP001239265"/>
    </source>
</evidence>
<evidence type="ECO:0008006" key="3">
    <source>
        <dbReference type="Google" id="ProtNLM"/>
    </source>
</evidence>
<gene>
    <name evidence="1" type="ORF">QT385_04140</name>
</gene>
<reference evidence="1 2" key="1">
    <citation type="submission" date="2023-06" db="EMBL/GenBank/DDBJ databases">
        <title>Nosocomial Elizabethkingia miricola genome.</title>
        <authorList>
            <person name="Morgado S."/>
            <person name="Fonseca E."/>
            <person name="Freitas F."/>
            <person name="Vicente A.C."/>
        </authorList>
    </citation>
    <scope>NUCLEOTIDE SEQUENCE [LARGE SCALE GENOMIC DNA]</scope>
    <source>
        <strain evidence="1 2">EM15</strain>
    </source>
</reference>
<organism evidence="1 2">
    <name type="scientific">Elizabethkingia miricola</name>
    <name type="common">Chryseobacterium miricola</name>
    <dbReference type="NCBI Taxonomy" id="172045"/>
    <lineage>
        <taxon>Bacteria</taxon>
        <taxon>Pseudomonadati</taxon>
        <taxon>Bacteroidota</taxon>
        <taxon>Flavobacteriia</taxon>
        <taxon>Flavobacteriales</taxon>
        <taxon>Weeksellaceae</taxon>
        <taxon>Elizabethkingia</taxon>
    </lineage>
</organism>
<dbReference type="AlphaFoldDB" id="A0ABD5B1U5"/>
<sequence length="256" mass="30935">MSRKIKNKKLGICRLCLKEDLLSFEHFPPKSTFNKKMRYVHLDPEEMYKLDWLRDEKSQKRIYEGPLGDHSLCEDCNNFLNREYVGAFRKFAYSASHILSSIKPESDTVYFRIEELNLLRIYKHIISMFISMNDIWYSKDSYSELREFINNPNRNYLPDKYRLYLYLVRPHSFRKLKWSFVNNMGAISEFAFYPFGFVFSYDNLILNSHSPLYDLFPWKFFNSERESTVDFILPIFETHLPIPMDYRQKDALKSYL</sequence>
<name>A0ABD5B1U5_ELIMR</name>
<accession>A0ABD5B1U5</accession>
<dbReference type="EMBL" id="JAUCQJ010000001">
    <property type="protein sequence ID" value="MDQ8747818.1"/>
    <property type="molecule type" value="Genomic_DNA"/>
</dbReference>
<comment type="caution">
    <text evidence="1">The sequence shown here is derived from an EMBL/GenBank/DDBJ whole genome shotgun (WGS) entry which is preliminary data.</text>
</comment>
<evidence type="ECO:0000313" key="1">
    <source>
        <dbReference type="EMBL" id="MDQ8747818.1"/>
    </source>
</evidence>
<protein>
    <recommendedName>
        <fullName evidence="3">HNH endonuclease</fullName>
    </recommendedName>
</protein>
<dbReference type="RefSeq" id="WP_309046193.1">
    <property type="nucleotide sequence ID" value="NZ_JAUCQJ010000001.1"/>
</dbReference>